<evidence type="ECO:0000313" key="1">
    <source>
        <dbReference type="EMBL" id="GER44794.1"/>
    </source>
</evidence>
<comment type="caution">
    <text evidence="1">The sequence shown here is derived from an EMBL/GenBank/DDBJ whole genome shotgun (WGS) entry which is preliminary data.</text>
</comment>
<organism evidence="1 2">
    <name type="scientific">Striga asiatica</name>
    <name type="common">Asiatic witchweed</name>
    <name type="synonym">Buchnera asiatica</name>
    <dbReference type="NCBI Taxonomy" id="4170"/>
    <lineage>
        <taxon>Eukaryota</taxon>
        <taxon>Viridiplantae</taxon>
        <taxon>Streptophyta</taxon>
        <taxon>Embryophyta</taxon>
        <taxon>Tracheophyta</taxon>
        <taxon>Spermatophyta</taxon>
        <taxon>Magnoliopsida</taxon>
        <taxon>eudicotyledons</taxon>
        <taxon>Gunneridae</taxon>
        <taxon>Pentapetalae</taxon>
        <taxon>asterids</taxon>
        <taxon>lamiids</taxon>
        <taxon>Lamiales</taxon>
        <taxon>Orobanchaceae</taxon>
        <taxon>Buchnereae</taxon>
        <taxon>Striga</taxon>
    </lineage>
</organism>
<name>A0A5A7QI68_STRAF</name>
<dbReference type="AlphaFoldDB" id="A0A5A7QI68"/>
<gene>
    <name evidence="1" type="ORF">STAS_21709</name>
</gene>
<protein>
    <submittedName>
        <fullName evidence="1">Beta-lactamase</fullName>
    </submittedName>
</protein>
<reference evidence="2" key="1">
    <citation type="journal article" date="2019" name="Curr. Biol.">
        <title>Genome Sequence of Striga asiatica Provides Insight into the Evolution of Plant Parasitism.</title>
        <authorList>
            <person name="Yoshida S."/>
            <person name="Kim S."/>
            <person name="Wafula E.K."/>
            <person name="Tanskanen J."/>
            <person name="Kim Y.M."/>
            <person name="Honaas L."/>
            <person name="Yang Z."/>
            <person name="Spallek T."/>
            <person name="Conn C.E."/>
            <person name="Ichihashi Y."/>
            <person name="Cheong K."/>
            <person name="Cui S."/>
            <person name="Der J.P."/>
            <person name="Gundlach H."/>
            <person name="Jiao Y."/>
            <person name="Hori C."/>
            <person name="Ishida J.K."/>
            <person name="Kasahara H."/>
            <person name="Kiba T."/>
            <person name="Kim M.S."/>
            <person name="Koo N."/>
            <person name="Laohavisit A."/>
            <person name="Lee Y.H."/>
            <person name="Lumba S."/>
            <person name="McCourt P."/>
            <person name="Mortimer J.C."/>
            <person name="Mutuku J.M."/>
            <person name="Nomura T."/>
            <person name="Sasaki-Sekimoto Y."/>
            <person name="Seto Y."/>
            <person name="Wang Y."/>
            <person name="Wakatake T."/>
            <person name="Sakakibara H."/>
            <person name="Demura T."/>
            <person name="Yamaguchi S."/>
            <person name="Yoneyama K."/>
            <person name="Manabe R.I."/>
            <person name="Nelson D.C."/>
            <person name="Schulman A.H."/>
            <person name="Timko M.P."/>
            <person name="dePamphilis C.W."/>
            <person name="Choi D."/>
            <person name="Shirasu K."/>
        </authorList>
    </citation>
    <scope>NUCLEOTIDE SEQUENCE [LARGE SCALE GENOMIC DNA]</scope>
    <source>
        <strain evidence="2">cv. UVA1</strain>
    </source>
</reference>
<keyword evidence="2" id="KW-1185">Reference proteome</keyword>
<dbReference type="Proteomes" id="UP000325081">
    <property type="component" value="Unassembled WGS sequence"/>
</dbReference>
<accession>A0A5A7QI68</accession>
<proteinExistence type="predicted"/>
<dbReference type="EMBL" id="BKCP01007082">
    <property type="protein sequence ID" value="GER44794.1"/>
    <property type="molecule type" value="Genomic_DNA"/>
</dbReference>
<evidence type="ECO:0000313" key="2">
    <source>
        <dbReference type="Proteomes" id="UP000325081"/>
    </source>
</evidence>
<sequence>MELQKRIVSVASSRVTRLVCFVSSMSSNNILDSSVGLERKFEYEMRNRMSIKRSKTEDSLVKFSLSSGTTSRYYQRVYFLFLVPEQMNMFFPRIPQNRLHSGNESACGPKHQTRTSLCISCHSTADNAGPQFAWKTRQDQKKTIRMH</sequence>